<reference evidence="3 4" key="1">
    <citation type="submission" date="2023-10" db="EMBL/GenBank/DDBJ databases">
        <title>Comparative genomics analysis reveals potential genetic determinants of host preference in Cryptosporidium xiaoi.</title>
        <authorList>
            <person name="Xiao L."/>
            <person name="Li J."/>
        </authorList>
    </citation>
    <scope>NUCLEOTIDE SEQUENCE [LARGE SCALE GENOMIC DNA]</scope>
    <source>
        <strain evidence="3 4">52996</strain>
    </source>
</reference>
<proteinExistence type="predicted"/>
<keyword evidence="1" id="KW-0812">Transmembrane</keyword>
<dbReference type="EMBL" id="JAWDEY010000036">
    <property type="protein sequence ID" value="KAK6587781.1"/>
    <property type="molecule type" value="Genomic_DNA"/>
</dbReference>
<dbReference type="PROSITE" id="PS51767">
    <property type="entry name" value="PEPTIDASE_A1"/>
    <property type="match status" value="1"/>
</dbReference>
<gene>
    <name evidence="3" type="ORF">RS030_81225</name>
</gene>
<feature type="transmembrane region" description="Helical" evidence="1">
    <location>
        <begin position="266"/>
        <end position="288"/>
    </location>
</feature>
<evidence type="ECO:0000313" key="4">
    <source>
        <dbReference type="Proteomes" id="UP001311799"/>
    </source>
</evidence>
<dbReference type="SUPFAM" id="SSF50630">
    <property type="entry name" value="Acid proteases"/>
    <property type="match status" value="1"/>
</dbReference>
<feature type="domain" description="Peptidase A1" evidence="2">
    <location>
        <begin position="1"/>
        <end position="200"/>
    </location>
</feature>
<dbReference type="Gene3D" id="2.40.70.10">
    <property type="entry name" value="Acid Proteases"/>
    <property type="match status" value="1"/>
</dbReference>
<comment type="caution">
    <text evidence="3">The sequence shown here is derived from an EMBL/GenBank/DDBJ whole genome shotgun (WGS) entry which is preliminary data.</text>
</comment>
<protein>
    <submittedName>
        <fullName evidence="3">Erythrocyte membrane-associated antigen</fullName>
    </submittedName>
</protein>
<dbReference type="InterPro" id="IPR033121">
    <property type="entry name" value="PEPTIDASE_A1"/>
</dbReference>
<organism evidence="3 4">
    <name type="scientific">Cryptosporidium xiaoi</name>
    <dbReference type="NCBI Taxonomy" id="659607"/>
    <lineage>
        <taxon>Eukaryota</taxon>
        <taxon>Sar</taxon>
        <taxon>Alveolata</taxon>
        <taxon>Apicomplexa</taxon>
        <taxon>Conoidasida</taxon>
        <taxon>Coccidia</taxon>
        <taxon>Eucoccidiorida</taxon>
        <taxon>Eimeriorina</taxon>
        <taxon>Cryptosporidiidae</taxon>
        <taxon>Cryptosporidium</taxon>
    </lineage>
</organism>
<name>A0AAV9XSW9_9CRYT</name>
<keyword evidence="1" id="KW-0472">Membrane</keyword>
<accession>A0AAV9XSW9</accession>
<dbReference type="AlphaFoldDB" id="A0AAV9XSW9"/>
<keyword evidence="1" id="KW-1133">Transmembrane helix</keyword>
<dbReference type="InterPro" id="IPR021109">
    <property type="entry name" value="Peptidase_aspartic_dom_sf"/>
</dbReference>
<keyword evidence="4" id="KW-1185">Reference proteome</keyword>
<evidence type="ECO:0000256" key="1">
    <source>
        <dbReference type="SAM" id="Phobius"/>
    </source>
</evidence>
<dbReference type="Proteomes" id="UP001311799">
    <property type="component" value="Unassembled WGS sequence"/>
</dbReference>
<sequence length="303" mass="34803">MYDDAYSVFQIYDFKICDSFLLEEISSNWVAVFDLSSTCLSVPPFLFTRITKWLPLECPSNSDYLNSIEGQNTYNSTALPYSSLCTVKETPLPVISFRLKQSGIYYMNNNGTEFDDNEYIYIHLNDYLISYNNKNYLCLLNSTQSLMGKSTYIPADDDFSYNYYSTSLSSSNNPPILFGSLFLKSYGVIIDYSRNKIGFYRKFKYHSTKNDTYGNLNVNSNCPTKKMCTGDSTYSPSLNECIPPDCSEWFSYELDRDTNKCVVSSIYPFLISLAIIILVFFEMHVMYLKQFILDKSNSIIGSS</sequence>
<evidence type="ECO:0000313" key="3">
    <source>
        <dbReference type="EMBL" id="KAK6587781.1"/>
    </source>
</evidence>
<evidence type="ECO:0000259" key="2">
    <source>
        <dbReference type="PROSITE" id="PS51767"/>
    </source>
</evidence>